<organism evidence="1">
    <name type="scientific">Siphoviridae sp. ctDtx1</name>
    <dbReference type="NCBI Taxonomy" id="2825391"/>
    <lineage>
        <taxon>Viruses</taxon>
        <taxon>Duplodnaviria</taxon>
        <taxon>Heunggongvirae</taxon>
        <taxon>Uroviricota</taxon>
        <taxon>Caudoviricetes</taxon>
    </lineage>
</organism>
<sequence>MKDETIIKCDRNKLKDILGISINALKLVEKRDNLEYRLSKCGYELIDKYKVKNKYIYVIKKNNSELKKKIGSMYNTNRTDKFINYFNIRTIEVPKTIKEIAEESKVAEKTVIKWDNTLQDKRILSKDGFYYFKIDRNSNQITEISKEEYKSFWKNKVYLKAFADLRMKYIRGEISLTEFQLTSGDIAVIISMIENKHCFKIKKYKVNRNEIYEYTRKIIDEYQKGVVFEG</sequence>
<proteinExistence type="predicted"/>
<accession>A0A8S5PTQ1</accession>
<name>A0A8S5PTQ1_9CAUD</name>
<dbReference type="EMBL" id="BK015489">
    <property type="protein sequence ID" value="DAE09628.1"/>
    <property type="molecule type" value="Genomic_DNA"/>
</dbReference>
<protein>
    <submittedName>
        <fullName evidence="1">Bacterial regulatory protein</fullName>
    </submittedName>
</protein>
<evidence type="ECO:0000313" key="1">
    <source>
        <dbReference type="EMBL" id="DAE09628.1"/>
    </source>
</evidence>
<reference evidence="1" key="1">
    <citation type="journal article" date="2021" name="Proc. Natl. Acad. Sci. U.S.A.">
        <title>A Catalog of Tens of Thousands of Viruses from Human Metagenomes Reveals Hidden Associations with Chronic Diseases.</title>
        <authorList>
            <person name="Tisza M.J."/>
            <person name="Buck C.B."/>
        </authorList>
    </citation>
    <scope>NUCLEOTIDE SEQUENCE</scope>
    <source>
        <strain evidence="1">CtDtx1</strain>
    </source>
</reference>